<dbReference type="GO" id="GO:0003735">
    <property type="term" value="F:structural constituent of ribosome"/>
    <property type="evidence" value="ECO:0007669"/>
    <property type="project" value="UniProtKB-UniRule"/>
</dbReference>
<evidence type="ECO:0000256" key="3">
    <source>
        <dbReference type="ARBA" id="ARBA00043969"/>
    </source>
</evidence>
<dbReference type="KEGG" id="clup:CLUP02_03020"/>
<dbReference type="EMBL" id="CP019474">
    <property type="protein sequence ID" value="UQC77551.1"/>
    <property type="molecule type" value="Genomic_DNA"/>
</dbReference>
<name>A0A9Q8SHN7_9PEZI</name>
<dbReference type="GO" id="GO:0006412">
    <property type="term" value="P:translation"/>
    <property type="evidence" value="ECO:0007669"/>
    <property type="project" value="InterPro"/>
</dbReference>
<accession>A0A9Q8SHN7</accession>
<dbReference type="GO" id="GO:1990904">
    <property type="term" value="C:ribonucleoprotein complex"/>
    <property type="evidence" value="ECO:0007669"/>
    <property type="project" value="UniProtKB-KW"/>
</dbReference>
<keyword evidence="1 4" id="KW-0689">Ribosomal protein</keyword>
<evidence type="ECO:0000256" key="2">
    <source>
        <dbReference type="ARBA" id="ARBA00023274"/>
    </source>
</evidence>
<gene>
    <name evidence="6" type="ORF">CLUP02_03020</name>
</gene>
<protein>
    <recommendedName>
        <fullName evidence="4">60S ribosomal protein L41</fullName>
    </recommendedName>
</protein>
<dbReference type="GeneID" id="73337057"/>
<evidence type="ECO:0000256" key="5">
    <source>
        <dbReference type="SAM" id="MobiDB-lite"/>
    </source>
</evidence>
<reference evidence="6" key="1">
    <citation type="journal article" date="2021" name="Mol. Plant Microbe Interact.">
        <title>Complete Genome Sequence of the Plant-Pathogenic Fungus Colletotrichum lupini.</title>
        <authorList>
            <person name="Baroncelli R."/>
            <person name="Pensec F."/>
            <person name="Da Lio D."/>
            <person name="Boufleur T."/>
            <person name="Vicente I."/>
            <person name="Sarrocco S."/>
            <person name="Picot A."/>
            <person name="Baraldi E."/>
            <person name="Sukno S."/>
            <person name="Thon M."/>
            <person name="Le Floch G."/>
        </authorList>
    </citation>
    <scope>NUCLEOTIDE SEQUENCE</scope>
    <source>
        <strain evidence="6">IMI 504893</strain>
    </source>
</reference>
<comment type="subunit">
    <text evidence="4">Component of the large ribosomal subunit.</text>
</comment>
<dbReference type="RefSeq" id="XP_049139190.1">
    <property type="nucleotide sequence ID" value="XM_049282047.1"/>
</dbReference>
<evidence type="ECO:0000256" key="1">
    <source>
        <dbReference type="ARBA" id="ARBA00022980"/>
    </source>
</evidence>
<keyword evidence="7" id="KW-1185">Reference proteome</keyword>
<dbReference type="AlphaFoldDB" id="A0A9Q8SHN7"/>
<comment type="similarity">
    <text evidence="3 4">Belongs to the eukaryotic ribosomal protein eS32 family.</text>
</comment>
<feature type="region of interest" description="Disordered" evidence="5">
    <location>
        <begin position="1"/>
        <end position="23"/>
    </location>
</feature>
<dbReference type="Pfam" id="PF05162">
    <property type="entry name" value="Ribosomal_L41"/>
    <property type="match status" value="1"/>
</dbReference>
<proteinExistence type="inferred from homology"/>
<evidence type="ECO:0000313" key="6">
    <source>
        <dbReference type="EMBL" id="UQC77551.1"/>
    </source>
</evidence>
<evidence type="ECO:0000256" key="4">
    <source>
        <dbReference type="RuleBase" id="RU368055"/>
    </source>
</evidence>
<keyword evidence="2 4" id="KW-0687">Ribonucleoprotein</keyword>
<dbReference type="GO" id="GO:0005840">
    <property type="term" value="C:ribosome"/>
    <property type="evidence" value="ECO:0007669"/>
    <property type="project" value="UniProtKB-KW"/>
</dbReference>
<feature type="compositionally biased region" description="Basic residues" evidence="5">
    <location>
        <begin position="1"/>
        <end position="22"/>
    </location>
</feature>
<organism evidence="6 7">
    <name type="scientific">Colletotrichum lupini</name>
    <dbReference type="NCBI Taxonomy" id="145971"/>
    <lineage>
        <taxon>Eukaryota</taxon>
        <taxon>Fungi</taxon>
        <taxon>Dikarya</taxon>
        <taxon>Ascomycota</taxon>
        <taxon>Pezizomycotina</taxon>
        <taxon>Sordariomycetes</taxon>
        <taxon>Hypocreomycetidae</taxon>
        <taxon>Glomerellales</taxon>
        <taxon>Glomerellaceae</taxon>
        <taxon>Colletotrichum</taxon>
        <taxon>Colletotrichum acutatum species complex</taxon>
    </lineage>
</organism>
<evidence type="ECO:0000313" key="7">
    <source>
        <dbReference type="Proteomes" id="UP000830671"/>
    </source>
</evidence>
<sequence length="104" mass="12534">MRAKWRKKRVRRLKRKRRKMRARSYAIASIRHQRLSPSRLARDFYIHTTDWNYGTWGHDSNGAHVWRRIENSTKNGNPDNMIGRDDDMMRTRCLWNKAAGSMMS</sequence>
<dbReference type="InterPro" id="IPR007836">
    <property type="entry name" value="Ribosomal_eS32"/>
</dbReference>
<dbReference type="Proteomes" id="UP000830671">
    <property type="component" value="Chromosome 2"/>
</dbReference>